<evidence type="ECO:0000313" key="3">
    <source>
        <dbReference type="EMBL" id="KAE9972777.1"/>
    </source>
</evidence>
<dbReference type="SUPFAM" id="SSF53098">
    <property type="entry name" value="Ribonuclease H-like"/>
    <property type="match status" value="1"/>
</dbReference>
<dbReference type="Gene3D" id="3.30.420.10">
    <property type="entry name" value="Ribonuclease H-like superfamily/Ribonuclease H"/>
    <property type="match status" value="1"/>
</dbReference>
<accession>A0A8H3YWW8</accession>
<dbReference type="Gene3D" id="3.40.50.2300">
    <property type="match status" value="1"/>
</dbReference>
<dbReference type="Proteomes" id="UP000447873">
    <property type="component" value="Unassembled WGS sequence"/>
</dbReference>
<dbReference type="PANTHER" id="PTHR22891">
    <property type="entry name" value="EUKARYOTIC TRANSLATION INITIATION FACTOR 2C"/>
    <property type="match status" value="1"/>
</dbReference>
<name>A0A8H3YWW8_VENIN</name>
<dbReference type="PROSITE" id="PS50822">
    <property type="entry name" value="PIWI"/>
    <property type="match status" value="1"/>
</dbReference>
<feature type="region of interest" description="Disordered" evidence="1">
    <location>
        <begin position="839"/>
        <end position="859"/>
    </location>
</feature>
<sequence>MNGTASGDQSPRRGQKNIAERETGNAAPQRRQDTAGKGLIAPSMLGTAAISGTSSEASYPGSDDTDPSMTTTRSTESKPVDPGQTERAPPGPELSRIEPTKSESVAEPEPETTMTMVVHASTGPVFDISVTKPIFVHSISFEKTCKVPSPMKVKSKSLKKKLFQKLFEKTSFKAEFPYDKDEVFFDGHDKLFSLKPSSLKLNEYRVLGFGFTQPTVTYQVHIKFVAEITPEASAPKSDDDWENIGAIANLACNGLEITSQGSVDSASQSGETDSRSLSYTDRAIATMRNTKTSQQLAVMAIPRVSLQKVNLLDLIKDPNGDIPPVALLPDWLIRNLVGLQVTCRNEDHKIDMTKYRIVGIGKPAKNDDGNGFGKLALPNLPLVNIRSSRHPAWVPIEKLQAVDEQQLFRRFPTSVKKSLLNSSQGGHDDIKTSVQGYLEPLGLSAKVCPLIAKQFTAVPLPIYCQLPQRSRGPAPRTTTKRSGRQFAATVATDAKGQWKLRNGEGKRTLVEICAVHIQRVLELGSGCAMGSPKALKYSLEKYKERIDGWSGINPEPNRTPIYQADVNKLHSSESVKNMFLDYTTAPLVVLLPSSSPLQFSKVKLWADCLRGIHTVCALRKRGAVCLPHVEELAMKINHHSGGTNYEVWDLGLTSKDTMVLGISVSHPAPALTSGHIDCPSVVAVVANSDNRFQKLPGNMRFQPNGSKKIIDLKEMVRDSVKRWQNGEQHGDLGEIIVYRTGISKIDYTKKNTKTGKRFWEEELSDIEAACALDLTVPSIALILVEKNHKTKFYRPKDADLSPGLFVEGGDKSGDNFYLQSHGVMQPKTRDARAFNINVGNGPRDRDTQAMPRQEATQGPDVLHPRNGFYSIFKPSDKRTNQQLIKTTYKLCWNTVHSTSALSYASPAYYADKLCQRGLAYLKPVIDRKMSFAELNRTYFNLSDGKKNPWHNKLDGQMFYI</sequence>
<dbReference type="EMBL" id="WNWS01000260">
    <property type="protein sequence ID" value="KAE9972777.1"/>
    <property type="molecule type" value="Genomic_DNA"/>
</dbReference>
<proteinExistence type="predicted"/>
<feature type="region of interest" description="Disordered" evidence="1">
    <location>
        <begin position="1"/>
        <end position="111"/>
    </location>
</feature>
<comment type="caution">
    <text evidence="3">The sequence shown here is derived from an EMBL/GenBank/DDBJ whole genome shotgun (WGS) entry which is preliminary data.</text>
</comment>
<organism evidence="3 4">
    <name type="scientific">Venturia inaequalis</name>
    <name type="common">Apple scab fungus</name>
    <dbReference type="NCBI Taxonomy" id="5025"/>
    <lineage>
        <taxon>Eukaryota</taxon>
        <taxon>Fungi</taxon>
        <taxon>Dikarya</taxon>
        <taxon>Ascomycota</taxon>
        <taxon>Pezizomycotina</taxon>
        <taxon>Dothideomycetes</taxon>
        <taxon>Pleosporomycetidae</taxon>
        <taxon>Venturiales</taxon>
        <taxon>Venturiaceae</taxon>
        <taxon>Venturia</taxon>
    </lineage>
</organism>
<dbReference type="SMART" id="SM00950">
    <property type="entry name" value="Piwi"/>
    <property type="match status" value="1"/>
</dbReference>
<dbReference type="GO" id="GO:0003676">
    <property type="term" value="F:nucleic acid binding"/>
    <property type="evidence" value="ECO:0007669"/>
    <property type="project" value="InterPro"/>
</dbReference>
<protein>
    <recommendedName>
        <fullName evidence="2">Piwi domain-containing protein</fullName>
    </recommendedName>
</protein>
<dbReference type="AlphaFoldDB" id="A0A8H3YWW8"/>
<evidence type="ECO:0000259" key="2">
    <source>
        <dbReference type="PROSITE" id="PS50822"/>
    </source>
</evidence>
<evidence type="ECO:0000313" key="4">
    <source>
        <dbReference type="Proteomes" id="UP000447873"/>
    </source>
</evidence>
<dbReference type="InterPro" id="IPR003165">
    <property type="entry name" value="Piwi"/>
</dbReference>
<reference evidence="3 4" key="1">
    <citation type="submission" date="2018-12" db="EMBL/GenBank/DDBJ databases">
        <title>Venturia inaequalis Genome Resource.</title>
        <authorList>
            <person name="Lichtner F.J."/>
        </authorList>
    </citation>
    <scope>NUCLEOTIDE SEQUENCE [LARGE SCALE GENOMIC DNA]</scope>
    <source>
        <strain evidence="3 4">120213</strain>
    </source>
</reference>
<evidence type="ECO:0000256" key="1">
    <source>
        <dbReference type="SAM" id="MobiDB-lite"/>
    </source>
</evidence>
<dbReference type="InterPro" id="IPR012337">
    <property type="entry name" value="RNaseH-like_sf"/>
</dbReference>
<dbReference type="SUPFAM" id="SSF101690">
    <property type="entry name" value="PAZ domain"/>
    <property type="match status" value="1"/>
</dbReference>
<dbReference type="InterPro" id="IPR036085">
    <property type="entry name" value="PAZ_dom_sf"/>
</dbReference>
<gene>
    <name evidence="3" type="ORF">EG328_004824</name>
</gene>
<feature type="domain" description="Piwi" evidence="2">
    <location>
        <begin position="586"/>
        <end position="913"/>
    </location>
</feature>
<dbReference type="InterPro" id="IPR036397">
    <property type="entry name" value="RNaseH_sf"/>
</dbReference>
<dbReference type="Pfam" id="PF02171">
    <property type="entry name" value="Piwi"/>
    <property type="match status" value="1"/>
</dbReference>